<dbReference type="Gene3D" id="1.10.10.10">
    <property type="entry name" value="Winged helix-like DNA-binding domain superfamily/Winged helix DNA-binding domain"/>
    <property type="match status" value="1"/>
</dbReference>
<dbReference type="InterPro" id="IPR029016">
    <property type="entry name" value="GAF-like_dom_sf"/>
</dbReference>
<dbReference type="PANTHER" id="PTHR30136">
    <property type="entry name" value="HELIX-TURN-HELIX TRANSCRIPTIONAL REGULATOR, ICLR FAMILY"/>
    <property type="match status" value="1"/>
</dbReference>
<evidence type="ECO:0000313" key="6">
    <source>
        <dbReference type="EMBL" id="AVD71840.1"/>
    </source>
</evidence>
<sequence>MANTVSERTAPEKKYYTVGVLTKAFSVIEIMSRESKWELGRLAASAGMPKGTLQRILLTMVELGYVSRDRSQYALNLEFYRLGQRIAANNSILEHARPLCRKLMQAVNEIVNLCVGLNTEMVVVDQQIPWQTLRLDSIIGSSFPIFLSASGKAYCAFLDELKLLRLLQEIRRENQAIEQKAVDRFLAELEIVRVEGLGFDREELFQGLRSISAPIFDCTGNVIATVGCSMPTVRVTPEKSELLAREVADCAAQISHSLGAAPRLFSPGAHAMLDEAPPATE</sequence>
<dbReference type="InterPro" id="IPR036390">
    <property type="entry name" value="WH_DNA-bd_sf"/>
</dbReference>
<dbReference type="GO" id="GO:0045892">
    <property type="term" value="P:negative regulation of DNA-templated transcription"/>
    <property type="evidence" value="ECO:0007669"/>
    <property type="project" value="TreeGrafter"/>
</dbReference>
<evidence type="ECO:0000313" key="7">
    <source>
        <dbReference type="Proteomes" id="UP000239867"/>
    </source>
</evidence>
<feature type="domain" description="HTH iclR-type" evidence="4">
    <location>
        <begin position="18"/>
        <end position="84"/>
    </location>
</feature>
<keyword evidence="7" id="KW-1185">Reference proteome</keyword>
<evidence type="ECO:0000259" key="5">
    <source>
        <dbReference type="PROSITE" id="PS51078"/>
    </source>
</evidence>
<dbReference type="Pfam" id="PF09339">
    <property type="entry name" value="HTH_IclR"/>
    <property type="match status" value="1"/>
</dbReference>
<name>A0A2L1GQ85_9BACT</name>
<dbReference type="AlphaFoldDB" id="A0A2L1GQ85"/>
<dbReference type="EMBL" id="CP021255">
    <property type="protein sequence ID" value="AVD71840.1"/>
    <property type="molecule type" value="Genomic_DNA"/>
</dbReference>
<accession>A0A2L1GQ85</accession>
<evidence type="ECO:0000256" key="3">
    <source>
        <dbReference type="ARBA" id="ARBA00023163"/>
    </source>
</evidence>
<evidence type="ECO:0000256" key="2">
    <source>
        <dbReference type="ARBA" id="ARBA00023125"/>
    </source>
</evidence>
<dbReference type="PROSITE" id="PS51078">
    <property type="entry name" value="ICLR_ED"/>
    <property type="match status" value="1"/>
</dbReference>
<organism evidence="6 7">
    <name type="scientific">Desulfobulbus oralis</name>
    <dbReference type="NCBI Taxonomy" id="1986146"/>
    <lineage>
        <taxon>Bacteria</taxon>
        <taxon>Pseudomonadati</taxon>
        <taxon>Thermodesulfobacteriota</taxon>
        <taxon>Desulfobulbia</taxon>
        <taxon>Desulfobulbales</taxon>
        <taxon>Desulfobulbaceae</taxon>
        <taxon>Desulfobulbus</taxon>
    </lineage>
</organism>
<dbReference type="OrthoDB" id="5416964at2"/>
<dbReference type="PROSITE" id="PS51077">
    <property type="entry name" value="HTH_ICLR"/>
    <property type="match status" value="1"/>
</dbReference>
<dbReference type="InterPro" id="IPR014757">
    <property type="entry name" value="Tscrpt_reg_IclR_C"/>
</dbReference>
<reference evidence="6 7" key="1">
    <citation type="journal article" date="2018" name="MBio">
        <title>Insights into the evolution of host association through the isolation and characterization of a novel human periodontal pathobiont, Desulfobulbus oralis.</title>
        <authorList>
            <person name="Cross K.L."/>
            <person name="Chirania P."/>
            <person name="Xiong W."/>
            <person name="Beall C.J."/>
            <person name="Elkins J.G."/>
            <person name="Giannone R.J."/>
            <person name="Griffen A.L."/>
            <person name="Guss A.M."/>
            <person name="Hettich R.L."/>
            <person name="Joshi S.S."/>
            <person name="Mokrzan E.M."/>
            <person name="Martin R.K."/>
            <person name="Zhulin I.B."/>
            <person name="Leys E.J."/>
            <person name="Podar M."/>
        </authorList>
    </citation>
    <scope>NUCLEOTIDE SEQUENCE [LARGE SCALE GENOMIC DNA]</scope>
    <source>
        <strain evidence="6 7">ORNL</strain>
    </source>
</reference>
<dbReference type="Pfam" id="PF01614">
    <property type="entry name" value="IclR_C"/>
    <property type="match status" value="1"/>
</dbReference>
<feature type="domain" description="IclR-ED" evidence="5">
    <location>
        <begin position="78"/>
        <end position="260"/>
    </location>
</feature>
<gene>
    <name evidence="6" type="ORF">CAY53_10480</name>
</gene>
<evidence type="ECO:0000259" key="4">
    <source>
        <dbReference type="PROSITE" id="PS51077"/>
    </source>
</evidence>
<dbReference type="Proteomes" id="UP000239867">
    <property type="component" value="Chromosome"/>
</dbReference>
<dbReference type="KEGG" id="deo:CAY53_10480"/>
<dbReference type="InterPro" id="IPR005471">
    <property type="entry name" value="Tscrpt_reg_IclR_N"/>
</dbReference>
<dbReference type="SMART" id="SM00346">
    <property type="entry name" value="HTH_ICLR"/>
    <property type="match status" value="1"/>
</dbReference>
<dbReference type="InterPro" id="IPR050707">
    <property type="entry name" value="HTH_MetabolicPath_Reg"/>
</dbReference>
<evidence type="ECO:0000256" key="1">
    <source>
        <dbReference type="ARBA" id="ARBA00023015"/>
    </source>
</evidence>
<proteinExistence type="predicted"/>
<dbReference type="RefSeq" id="WP_104937071.1">
    <property type="nucleotide sequence ID" value="NZ_CP021255.1"/>
</dbReference>
<dbReference type="SUPFAM" id="SSF55781">
    <property type="entry name" value="GAF domain-like"/>
    <property type="match status" value="1"/>
</dbReference>
<keyword evidence="2" id="KW-0238">DNA-binding</keyword>
<protein>
    <submittedName>
        <fullName evidence="6">Transcriptional regulator</fullName>
    </submittedName>
</protein>
<keyword evidence="1" id="KW-0805">Transcription regulation</keyword>
<dbReference type="PANTHER" id="PTHR30136:SF24">
    <property type="entry name" value="HTH-TYPE TRANSCRIPTIONAL REPRESSOR ALLR"/>
    <property type="match status" value="1"/>
</dbReference>
<dbReference type="GO" id="GO:0003700">
    <property type="term" value="F:DNA-binding transcription factor activity"/>
    <property type="evidence" value="ECO:0007669"/>
    <property type="project" value="TreeGrafter"/>
</dbReference>
<dbReference type="GO" id="GO:0003677">
    <property type="term" value="F:DNA binding"/>
    <property type="evidence" value="ECO:0007669"/>
    <property type="project" value="UniProtKB-KW"/>
</dbReference>
<dbReference type="SUPFAM" id="SSF46785">
    <property type="entry name" value="Winged helix' DNA-binding domain"/>
    <property type="match status" value="1"/>
</dbReference>
<dbReference type="Gene3D" id="3.30.450.40">
    <property type="match status" value="1"/>
</dbReference>
<dbReference type="InterPro" id="IPR036388">
    <property type="entry name" value="WH-like_DNA-bd_sf"/>
</dbReference>
<keyword evidence="3" id="KW-0804">Transcription</keyword>